<keyword evidence="1" id="KW-0067">ATP-binding</keyword>
<keyword evidence="3" id="KW-0614">Plasmid</keyword>
<evidence type="ECO:0000256" key="1">
    <source>
        <dbReference type="PROSITE-ProRule" id="PRU00409"/>
    </source>
</evidence>
<proteinExistence type="predicted"/>
<evidence type="ECO:0000313" key="4">
    <source>
        <dbReference type="Proteomes" id="UP000244496"/>
    </source>
</evidence>
<dbReference type="PANTHER" id="PTHR37018">
    <property type="entry name" value="CULTURE SPECIFIC PROTEIN, PUTATIVE (AFU_ORTHOLOGUE AFUA_2G00130)-RELATED"/>
    <property type="match status" value="1"/>
</dbReference>
<accession>A0A2S0US20</accession>
<gene>
    <name evidence="3" type="ORF">HYN69_18425</name>
</gene>
<evidence type="ECO:0000259" key="2">
    <source>
        <dbReference type="PROSITE" id="PS50975"/>
    </source>
</evidence>
<name>A0A2S0US20_9RHOB</name>
<keyword evidence="4" id="KW-1185">Reference proteome</keyword>
<sequence>MHSMSSFFPERCFLAPRVMEEVSRWTPFSDEGVSGALLGVAAGLDLICHQAACLPVTKSAISDCGLKLPDSVLPYTTRGEYLDHMAACISTGKTAVTTFPTPDGLFDDSAYLVAPRIQCWLNQRGSLPALVPAENVPPRRLVEGAGLIDSALKSLRLPAVVKAADSAGTSGGAGVAIARAARHRKRARHRFADCSAIIIEDFIPARTNICVQVAVLPDASVQLIGASAQICSPGGLYLGSVAGPDIRQPSGSSALALTIAARAAALGFRGIAGFDILENADGQLFAIDLNFRPNGSTPLLLVLAGCGGARGFAHARFVLCTSADRLDQVLSRLGADFSAGWLVLTGAFDDKSAPARLRLVVLGESPQQLTLRLRQLERKGLCILAPRRTPLVKVRDWVTALYRDRVTP</sequence>
<dbReference type="GO" id="GO:0005524">
    <property type="term" value="F:ATP binding"/>
    <property type="evidence" value="ECO:0007669"/>
    <property type="project" value="UniProtKB-UniRule"/>
</dbReference>
<protein>
    <recommendedName>
        <fullName evidence="2">ATP-grasp domain-containing protein</fullName>
    </recommendedName>
</protein>
<dbReference type="InterPro" id="IPR011761">
    <property type="entry name" value="ATP-grasp"/>
</dbReference>
<dbReference type="Gene3D" id="3.30.470.20">
    <property type="entry name" value="ATP-grasp fold, B domain"/>
    <property type="match status" value="1"/>
</dbReference>
<dbReference type="GO" id="GO:0046872">
    <property type="term" value="F:metal ion binding"/>
    <property type="evidence" value="ECO:0007669"/>
    <property type="project" value="InterPro"/>
</dbReference>
<dbReference type="InterPro" id="IPR053269">
    <property type="entry name" value="Asp-Met_ligase"/>
</dbReference>
<evidence type="ECO:0000313" key="3">
    <source>
        <dbReference type="EMBL" id="AWB50580.1"/>
    </source>
</evidence>
<dbReference type="PROSITE" id="PS50975">
    <property type="entry name" value="ATP_GRASP"/>
    <property type="match status" value="1"/>
</dbReference>
<dbReference type="SUPFAM" id="SSF56059">
    <property type="entry name" value="Glutathione synthetase ATP-binding domain-like"/>
    <property type="match status" value="1"/>
</dbReference>
<dbReference type="Proteomes" id="UP000244496">
    <property type="component" value="Plasmid unnamed1"/>
</dbReference>
<dbReference type="KEGG" id="geh:HYN69_18425"/>
<feature type="domain" description="ATP-grasp" evidence="2">
    <location>
        <begin position="126"/>
        <end position="319"/>
    </location>
</feature>
<dbReference type="AlphaFoldDB" id="A0A2S0US20"/>
<dbReference type="PANTHER" id="PTHR37018:SF1">
    <property type="entry name" value="CULTURE SPECIFIC PROTEIN, PUTATIVE (AFU_ORTHOLOGUE AFUA_2G00130)-RELATED"/>
    <property type="match status" value="1"/>
</dbReference>
<keyword evidence="1" id="KW-0547">Nucleotide-binding</keyword>
<organism evidence="3 4">
    <name type="scientific">Paragemmobacter aquarius</name>
    <dbReference type="NCBI Taxonomy" id="2169400"/>
    <lineage>
        <taxon>Bacteria</taxon>
        <taxon>Pseudomonadati</taxon>
        <taxon>Pseudomonadota</taxon>
        <taxon>Alphaproteobacteria</taxon>
        <taxon>Rhodobacterales</taxon>
        <taxon>Paracoccaceae</taxon>
        <taxon>Paragemmobacter</taxon>
    </lineage>
</organism>
<dbReference type="EMBL" id="CP028919">
    <property type="protein sequence ID" value="AWB50580.1"/>
    <property type="molecule type" value="Genomic_DNA"/>
</dbReference>
<geneLocation type="plasmid" evidence="3">
    <name>unnamed1</name>
</geneLocation>
<reference evidence="3 4" key="1">
    <citation type="submission" date="2018-04" db="EMBL/GenBank/DDBJ databases">
        <title>Genome sequencing of Gemmobacter.</title>
        <authorList>
            <person name="Yi H."/>
            <person name="Baek M.-G."/>
        </authorList>
    </citation>
    <scope>NUCLEOTIDE SEQUENCE [LARGE SCALE GENOMIC DNA]</scope>
    <source>
        <strain evidence="3 4">HYN0069</strain>
        <plasmid evidence="4">Plasmid unnamed1</plasmid>
    </source>
</reference>